<dbReference type="GO" id="GO:0051028">
    <property type="term" value="P:mRNA transport"/>
    <property type="evidence" value="ECO:0007669"/>
    <property type="project" value="UniProtKB-KW"/>
</dbReference>
<dbReference type="EMBL" id="CAMXCT030002581">
    <property type="protein sequence ID" value="CAL4786411.1"/>
    <property type="molecule type" value="Genomic_DNA"/>
</dbReference>
<evidence type="ECO:0000256" key="7">
    <source>
        <dbReference type="SAM" id="MobiDB-lite"/>
    </source>
</evidence>
<organism evidence="9">
    <name type="scientific">Cladocopium goreaui</name>
    <dbReference type="NCBI Taxonomy" id="2562237"/>
    <lineage>
        <taxon>Eukaryota</taxon>
        <taxon>Sar</taxon>
        <taxon>Alveolata</taxon>
        <taxon>Dinophyceae</taxon>
        <taxon>Suessiales</taxon>
        <taxon>Symbiodiniaceae</taxon>
        <taxon>Cladocopium</taxon>
    </lineage>
</organism>
<feature type="domain" description="RRM" evidence="8">
    <location>
        <begin position="244"/>
        <end position="322"/>
    </location>
</feature>
<evidence type="ECO:0000259" key="8">
    <source>
        <dbReference type="PROSITE" id="PS50102"/>
    </source>
</evidence>
<dbReference type="PROSITE" id="PS50084">
    <property type="entry name" value="KH_TYPE_1"/>
    <property type="match status" value="1"/>
</dbReference>
<dbReference type="Pfam" id="PF00013">
    <property type="entry name" value="KH_1"/>
    <property type="match status" value="2"/>
</dbReference>
<keyword evidence="5 6" id="KW-0694">RNA-binding</keyword>
<dbReference type="OrthoDB" id="21467at2759"/>
<evidence type="ECO:0000313" key="9">
    <source>
        <dbReference type="EMBL" id="CAI3999099.1"/>
    </source>
</evidence>
<evidence type="ECO:0000256" key="6">
    <source>
        <dbReference type="PROSITE-ProRule" id="PRU00176"/>
    </source>
</evidence>
<dbReference type="Gene3D" id="3.30.70.330">
    <property type="match status" value="1"/>
</dbReference>
<dbReference type="Gene3D" id="3.30.1370.10">
    <property type="entry name" value="K Homology domain, type 1"/>
    <property type="match status" value="2"/>
</dbReference>
<protein>
    <submittedName>
        <fullName evidence="11">Heterogeneous nuclear ribonucleoprotein A/B</fullName>
    </submittedName>
</protein>
<accession>A0A9P1CWM5</accession>
<dbReference type="InterPro" id="IPR036612">
    <property type="entry name" value="KH_dom_type_1_sf"/>
</dbReference>
<dbReference type="GO" id="GO:1990904">
    <property type="term" value="C:ribonucleoprotein complex"/>
    <property type="evidence" value="ECO:0007669"/>
    <property type="project" value="UniProtKB-KW"/>
</dbReference>
<evidence type="ECO:0000256" key="2">
    <source>
        <dbReference type="ARBA" id="ARBA00022448"/>
    </source>
</evidence>
<dbReference type="Proteomes" id="UP001152797">
    <property type="component" value="Unassembled WGS sequence"/>
</dbReference>
<evidence type="ECO:0000256" key="5">
    <source>
        <dbReference type="ARBA" id="ARBA00022884"/>
    </source>
</evidence>
<feature type="region of interest" description="Disordered" evidence="7">
    <location>
        <begin position="324"/>
        <end position="357"/>
    </location>
</feature>
<dbReference type="SUPFAM" id="SSF54928">
    <property type="entry name" value="RNA-binding domain, RBD"/>
    <property type="match status" value="1"/>
</dbReference>
<dbReference type="SMART" id="SM00360">
    <property type="entry name" value="RRM"/>
    <property type="match status" value="1"/>
</dbReference>
<keyword evidence="12" id="KW-1185">Reference proteome</keyword>
<dbReference type="InterPro" id="IPR012677">
    <property type="entry name" value="Nucleotide-bd_a/b_plait_sf"/>
</dbReference>
<dbReference type="Pfam" id="PF00076">
    <property type="entry name" value="RRM_1"/>
    <property type="match status" value="1"/>
</dbReference>
<dbReference type="InterPro" id="IPR000504">
    <property type="entry name" value="RRM_dom"/>
</dbReference>
<keyword evidence="4" id="KW-0810">Translation regulation</keyword>
<evidence type="ECO:0000313" key="11">
    <source>
        <dbReference type="EMBL" id="CAL4786411.1"/>
    </source>
</evidence>
<reference evidence="9" key="1">
    <citation type="submission" date="2022-10" db="EMBL/GenBank/DDBJ databases">
        <authorList>
            <person name="Chen Y."/>
            <person name="Dougan E. K."/>
            <person name="Chan C."/>
            <person name="Rhodes N."/>
            <person name="Thang M."/>
        </authorList>
    </citation>
    <scope>NUCLEOTIDE SEQUENCE</scope>
</reference>
<dbReference type="CDD" id="cd00105">
    <property type="entry name" value="KH-I"/>
    <property type="match status" value="1"/>
</dbReference>
<evidence type="ECO:0000256" key="4">
    <source>
        <dbReference type="ARBA" id="ARBA00022845"/>
    </source>
</evidence>
<dbReference type="SUPFAM" id="SSF54791">
    <property type="entry name" value="Eukaryotic type KH-domain (KH-domain type I)"/>
    <property type="match status" value="2"/>
</dbReference>
<keyword evidence="3" id="KW-0509">mRNA transport</keyword>
<dbReference type="EMBL" id="CAMXCT010002581">
    <property type="protein sequence ID" value="CAI3999099.1"/>
    <property type="molecule type" value="Genomic_DNA"/>
</dbReference>
<dbReference type="GO" id="GO:0006417">
    <property type="term" value="P:regulation of translation"/>
    <property type="evidence" value="ECO:0007669"/>
    <property type="project" value="UniProtKB-KW"/>
</dbReference>
<sequence length="540" mass="58115">MKRANESHGPPPKRGRGPGLAGKCVFKVLCPDELVARILGSKGSNGQAVAQIQDSSGCHCNFSRRHEFYPNSNLRTLVVSGATPGDIMTCLDLILDQVVLCSEEERQALESQGKIGLEDGDFIDTAGDIRLCLAVTEPAAKGGRDGPESVTRMQEETGVRLYVQETVENRHQLVVMAGSRDQLLLGLEFWNAAVQAGVEEDWFAPWAEISAFGNTGHGGGYSKEVQAPIRARGSVNPSAAALKNVIFVGGLSQNTDNAGLTKYFSGFGDVVETDVKRDPQTGRSKGFGFVTFASEEPAEACLAEPKGHSIDGKTVELKRYGYSYPPGRTAEAPASRRPLPTQRDSRAPPGEYHDSHGGGIYAKNYARPSGPGLSQPGLSSLSRPVGGSVARDYDRGYEHRGYEREMQTVPHSKVAEDVRWFGTLADTVPAQYLDQDYCITCSLPHAQCGALIGRGGENINEVERKTGTNVQLSKKEQDSDHRTLTIIGPLISVYAAHLLMMRHFNDALNAASQADASFSGSLFATGLLPDISDIPSGYLT</sequence>
<comment type="caution">
    <text evidence="9">The sequence shown here is derived from an EMBL/GenBank/DDBJ whole genome shotgun (WGS) entry which is preliminary data.</text>
</comment>
<dbReference type="AlphaFoldDB" id="A0A9P1CWM5"/>
<dbReference type="GO" id="GO:0003723">
    <property type="term" value="F:RNA binding"/>
    <property type="evidence" value="ECO:0007669"/>
    <property type="project" value="UniProtKB-UniRule"/>
</dbReference>
<dbReference type="EMBL" id="CAMXCT020002581">
    <property type="protein sequence ID" value="CAL1152474.1"/>
    <property type="molecule type" value="Genomic_DNA"/>
</dbReference>
<dbReference type="InterPro" id="IPR052462">
    <property type="entry name" value="SLIRP/GR-RBP-like"/>
</dbReference>
<keyword evidence="11" id="KW-0687">Ribonucleoprotein</keyword>
<keyword evidence="2" id="KW-0813">Transport</keyword>
<feature type="compositionally biased region" description="Basic and acidic residues" evidence="7">
    <location>
        <begin position="343"/>
        <end position="356"/>
    </location>
</feature>
<dbReference type="InterPro" id="IPR035979">
    <property type="entry name" value="RBD_domain_sf"/>
</dbReference>
<dbReference type="PROSITE" id="PS50102">
    <property type="entry name" value="RRM"/>
    <property type="match status" value="1"/>
</dbReference>
<evidence type="ECO:0000313" key="10">
    <source>
        <dbReference type="EMBL" id="CAL1152474.1"/>
    </source>
</evidence>
<proteinExistence type="inferred from homology"/>
<dbReference type="SMART" id="SM00322">
    <property type="entry name" value="KH"/>
    <property type="match status" value="2"/>
</dbReference>
<evidence type="ECO:0000313" key="12">
    <source>
        <dbReference type="Proteomes" id="UP001152797"/>
    </source>
</evidence>
<name>A0A9P1CWM5_9DINO</name>
<evidence type="ECO:0000256" key="1">
    <source>
        <dbReference type="ARBA" id="ARBA00009094"/>
    </source>
</evidence>
<evidence type="ECO:0000256" key="3">
    <source>
        <dbReference type="ARBA" id="ARBA00022816"/>
    </source>
</evidence>
<gene>
    <name evidence="9" type="ORF">C1SCF055_LOCUS25344</name>
</gene>
<dbReference type="InterPro" id="IPR004087">
    <property type="entry name" value="KH_dom"/>
</dbReference>
<dbReference type="InterPro" id="IPR004088">
    <property type="entry name" value="KH_dom_type_1"/>
</dbReference>
<reference evidence="10" key="2">
    <citation type="submission" date="2024-04" db="EMBL/GenBank/DDBJ databases">
        <authorList>
            <person name="Chen Y."/>
            <person name="Shah S."/>
            <person name="Dougan E. K."/>
            <person name="Thang M."/>
            <person name="Chan C."/>
        </authorList>
    </citation>
    <scope>NUCLEOTIDE SEQUENCE [LARGE SCALE GENOMIC DNA]</scope>
</reference>
<dbReference type="PANTHER" id="PTHR48027">
    <property type="entry name" value="HETEROGENEOUS NUCLEAR RIBONUCLEOPROTEIN 87F-RELATED"/>
    <property type="match status" value="1"/>
</dbReference>
<comment type="similarity">
    <text evidence="1">Belongs to the RRM IMP/VICKZ family.</text>
</comment>